<dbReference type="InterPro" id="IPR011010">
    <property type="entry name" value="DNA_brk_join_enz"/>
</dbReference>
<dbReference type="InterPro" id="IPR044068">
    <property type="entry name" value="CB"/>
</dbReference>
<dbReference type="GO" id="GO:0003677">
    <property type="term" value="F:DNA binding"/>
    <property type="evidence" value="ECO:0007669"/>
    <property type="project" value="UniProtKB-KW"/>
</dbReference>
<dbReference type="PANTHER" id="PTHR34605">
    <property type="entry name" value="PHAGE_INTEGRASE DOMAIN-CONTAINING PROTEIN"/>
    <property type="match status" value="1"/>
</dbReference>
<dbReference type="EMBL" id="JAUCMV010000004">
    <property type="protein sequence ID" value="KAK0401998.1"/>
    <property type="molecule type" value="Genomic_DNA"/>
</dbReference>
<name>A0AA39HBX5_9BILA</name>
<dbReference type="InterPro" id="IPR052925">
    <property type="entry name" value="Phage_Integrase-like_Recomb"/>
</dbReference>
<sequence length="302" mass="34173">MRSYTAAITKFQRWRDGRLKDQVQSNEVLAYLTQLFARSNSASSVQMASAALKWYFSFYAGPNPVDSVWIRTLLEGVRRGGRIPTHRAKISETELRLLAHWRAEDIKDKRILTLLATLYAGCLRPSEGTSLRRRQVQFAAGRMVLHIVQDKTNKHGAGRPVVIQESPGQFCAVKLMKSWLQISPNSEYVFPNFKDCSRPISYDTARQEWTRVAALLRMPGHVTLHGFRGGAATKAIEEGAPVDEVMRHGRWKRVDTLKAYIDTSEKTTPVASSLMKRLRLHDGPEGEEREGRPPTPVATEEE</sequence>
<dbReference type="GO" id="GO:0006310">
    <property type="term" value="P:DNA recombination"/>
    <property type="evidence" value="ECO:0007669"/>
    <property type="project" value="UniProtKB-KW"/>
</dbReference>
<feature type="domain" description="Core-binding (CB)" evidence="5">
    <location>
        <begin position="1"/>
        <end position="60"/>
    </location>
</feature>
<dbReference type="Proteomes" id="UP001175271">
    <property type="component" value="Unassembled WGS sequence"/>
</dbReference>
<evidence type="ECO:0000256" key="1">
    <source>
        <dbReference type="ARBA" id="ARBA00023125"/>
    </source>
</evidence>
<evidence type="ECO:0000313" key="6">
    <source>
        <dbReference type="EMBL" id="KAK0401998.1"/>
    </source>
</evidence>
<keyword evidence="7" id="KW-1185">Reference proteome</keyword>
<dbReference type="Gene3D" id="1.10.443.10">
    <property type="entry name" value="Intergrase catalytic core"/>
    <property type="match status" value="1"/>
</dbReference>
<dbReference type="InterPro" id="IPR002104">
    <property type="entry name" value="Integrase_catalytic"/>
</dbReference>
<dbReference type="PROSITE" id="PS51898">
    <property type="entry name" value="TYR_RECOMBINASE"/>
    <property type="match status" value="1"/>
</dbReference>
<evidence type="ECO:0000256" key="3">
    <source>
        <dbReference type="SAM" id="MobiDB-lite"/>
    </source>
</evidence>
<feature type="region of interest" description="Disordered" evidence="3">
    <location>
        <begin position="271"/>
        <end position="302"/>
    </location>
</feature>
<dbReference type="Gene3D" id="1.10.150.130">
    <property type="match status" value="1"/>
</dbReference>
<evidence type="ECO:0008006" key="8">
    <source>
        <dbReference type="Google" id="ProtNLM"/>
    </source>
</evidence>
<proteinExistence type="predicted"/>
<evidence type="ECO:0000259" key="4">
    <source>
        <dbReference type="PROSITE" id="PS51898"/>
    </source>
</evidence>
<keyword evidence="1" id="KW-0238">DNA-binding</keyword>
<evidence type="ECO:0000256" key="2">
    <source>
        <dbReference type="ARBA" id="ARBA00023172"/>
    </source>
</evidence>
<dbReference type="SUPFAM" id="SSF56349">
    <property type="entry name" value="DNA breaking-rejoining enzymes"/>
    <property type="match status" value="1"/>
</dbReference>
<dbReference type="InterPro" id="IPR010998">
    <property type="entry name" value="Integrase_recombinase_N"/>
</dbReference>
<dbReference type="GO" id="GO:0015074">
    <property type="term" value="P:DNA integration"/>
    <property type="evidence" value="ECO:0007669"/>
    <property type="project" value="InterPro"/>
</dbReference>
<dbReference type="InterPro" id="IPR013762">
    <property type="entry name" value="Integrase-like_cat_sf"/>
</dbReference>
<comment type="caution">
    <text evidence="6">The sequence shown here is derived from an EMBL/GenBank/DDBJ whole genome shotgun (WGS) entry which is preliminary data.</text>
</comment>
<reference evidence="6" key="1">
    <citation type="submission" date="2023-06" db="EMBL/GenBank/DDBJ databases">
        <title>Genomic analysis of the entomopathogenic nematode Steinernema hermaphroditum.</title>
        <authorList>
            <person name="Schwarz E.M."/>
            <person name="Heppert J.K."/>
            <person name="Baniya A."/>
            <person name="Schwartz H.T."/>
            <person name="Tan C.-H."/>
            <person name="Antoshechkin I."/>
            <person name="Sternberg P.W."/>
            <person name="Goodrich-Blair H."/>
            <person name="Dillman A.R."/>
        </authorList>
    </citation>
    <scope>NUCLEOTIDE SEQUENCE</scope>
    <source>
        <strain evidence="6">PS9179</strain>
        <tissue evidence="6">Whole animal</tissue>
    </source>
</reference>
<evidence type="ECO:0000259" key="5">
    <source>
        <dbReference type="PROSITE" id="PS51900"/>
    </source>
</evidence>
<gene>
    <name evidence="6" type="ORF">QR680_016086</name>
</gene>
<feature type="domain" description="Tyr recombinase" evidence="4">
    <location>
        <begin position="85"/>
        <end position="273"/>
    </location>
</feature>
<dbReference type="Pfam" id="PF00589">
    <property type="entry name" value="Phage_integrase"/>
    <property type="match status" value="1"/>
</dbReference>
<dbReference type="AlphaFoldDB" id="A0AA39HBX5"/>
<protein>
    <recommendedName>
        <fullName evidence="8">Tyr recombinase domain-containing protein</fullName>
    </recommendedName>
</protein>
<dbReference type="PROSITE" id="PS51900">
    <property type="entry name" value="CB"/>
    <property type="match status" value="1"/>
</dbReference>
<feature type="compositionally biased region" description="Basic and acidic residues" evidence="3">
    <location>
        <begin position="280"/>
        <end position="292"/>
    </location>
</feature>
<dbReference type="PANTHER" id="PTHR34605:SF4">
    <property type="entry name" value="DNA ADENINE METHYLTRANSFERASE"/>
    <property type="match status" value="1"/>
</dbReference>
<organism evidence="6 7">
    <name type="scientific">Steinernema hermaphroditum</name>
    <dbReference type="NCBI Taxonomy" id="289476"/>
    <lineage>
        <taxon>Eukaryota</taxon>
        <taxon>Metazoa</taxon>
        <taxon>Ecdysozoa</taxon>
        <taxon>Nematoda</taxon>
        <taxon>Chromadorea</taxon>
        <taxon>Rhabditida</taxon>
        <taxon>Tylenchina</taxon>
        <taxon>Panagrolaimomorpha</taxon>
        <taxon>Strongyloidoidea</taxon>
        <taxon>Steinernematidae</taxon>
        <taxon>Steinernema</taxon>
    </lineage>
</organism>
<keyword evidence="2" id="KW-0233">DNA recombination</keyword>
<evidence type="ECO:0000313" key="7">
    <source>
        <dbReference type="Proteomes" id="UP001175271"/>
    </source>
</evidence>
<accession>A0AA39HBX5</accession>
<dbReference type="SUPFAM" id="SSF47823">
    <property type="entry name" value="lambda integrase-like, N-terminal domain"/>
    <property type="match status" value="1"/>
</dbReference>